<comment type="caution">
    <text evidence="4">The sequence shown here is derived from an EMBL/GenBank/DDBJ whole genome shotgun (WGS) entry which is preliminary data.</text>
</comment>
<evidence type="ECO:0008006" key="6">
    <source>
        <dbReference type="Google" id="ProtNLM"/>
    </source>
</evidence>
<dbReference type="EMBL" id="NBSK02000001">
    <property type="protein sequence ID" value="KAJ0226922.1"/>
    <property type="molecule type" value="Genomic_DNA"/>
</dbReference>
<dbReference type="PROSITE" id="PS51259">
    <property type="entry name" value="MHD2"/>
    <property type="match status" value="1"/>
</dbReference>
<dbReference type="PROSITE" id="PS51258">
    <property type="entry name" value="MHD1"/>
    <property type="match status" value="1"/>
</dbReference>
<dbReference type="PANTHER" id="PTHR31280:SF4">
    <property type="entry name" value="ELONGATION FACTOR TS (DUF810)"/>
    <property type="match status" value="1"/>
</dbReference>
<feature type="domain" description="MHD1" evidence="2">
    <location>
        <begin position="556"/>
        <end position="699"/>
    </location>
</feature>
<feature type="region of interest" description="Disordered" evidence="1">
    <location>
        <begin position="85"/>
        <end position="150"/>
    </location>
</feature>
<accession>A0A9R1XY68</accession>
<dbReference type="Pfam" id="PF25761">
    <property type="entry name" value="TPR_PATROL1"/>
    <property type="match status" value="1"/>
</dbReference>
<feature type="compositionally biased region" description="Gly residues" evidence="1">
    <location>
        <begin position="138"/>
        <end position="148"/>
    </location>
</feature>
<organism evidence="4 5">
    <name type="scientific">Lactuca sativa</name>
    <name type="common">Garden lettuce</name>
    <dbReference type="NCBI Taxonomy" id="4236"/>
    <lineage>
        <taxon>Eukaryota</taxon>
        <taxon>Viridiplantae</taxon>
        <taxon>Streptophyta</taxon>
        <taxon>Embryophyta</taxon>
        <taxon>Tracheophyta</taxon>
        <taxon>Spermatophyta</taxon>
        <taxon>Magnoliopsida</taxon>
        <taxon>eudicotyledons</taxon>
        <taxon>Gunneridae</taxon>
        <taxon>Pentapetalae</taxon>
        <taxon>asterids</taxon>
        <taxon>campanulids</taxon>
        <taxon>Asterales</taxon>
        <taxon>Asteraceae</taxon>
        <taxon>Cichorioideae</taxon>
        <taxon>Cichorieae</taxon>
        <taxon>Lactucinae</taxon>
        <taxon>Lactuca</taxon>
    </lineage>
</organism>
<feature type="compositionally biased region" description="Low complexity" evidence="1">
    <location>
        <begin position="98"/>
        <end position="113"/>
    </location>
</feature>
<name>A0A9R1XY68_LACSA</name>
<evidence type="ECO:0000259" key="3">
    <source>
        <dbReference type="PROSITE" id="PS51259"/>
    </source>
</evidence>
<gene>
    <name evidence="4" type="ORF">LSAT_V11C100019380</name>
</gene>
<dbReference type="Proteomes" id="UP000235145">
    <property type="component" value="Unassembled WGS sequence"/>
</dbReference>
<keyword evidence="5" id="KW-1185">Reference proteome</keyword>
<evidence type="ECO:0000259" key="2">
    <source>
        <dbReference type="PROSITE" id="PS51258"/>
    </source>
</evidence>
<evidence type="ECO:0000313" key="5">
    <source>
        <dbReference type="Proteomes" id="UP000235145"/>
    </source>
</evidence>
<dbReference type="AlphaFoldDB" id="A0A9R1XY68"/>
<feature type="compositionally biased region" description="Basic and acidic residues" evidence="1">
    <location>
        <begin position="1"/>
        <end position="18"/>
    </location>
</feature>
<feature type="domain" description="MHD2" evidence="3">
    <location>
        <begin position="830"/>
        <end position="941"/>
    </location>
</feature>
<sequence length="1221" mass="135653">MASLFSRERILGQSKRDSNGPVMNGTNSLRYSSSFAAAATTTTTLDPLPSPFGDLTPTLSPTDLRETAYEIFVAACRTSTGKPLTYIPNNASSYTPDRSSQSPSLSGSPSQRSITSTAASKMKKALGLRSSSSAGSPGSAGSGAGSGGKVKKTVMTVGELMRIQMRISEAADSRVRRALLRISAGQVGKRVELMVLPLELLQQFKSSDFTDQQEYATWQKRNLKMLEAGLLLHPHIPLPPSNTSSQRLKQIIHNALEKPIETGRNNESMQVLRSAVTTLSNRSTDGQTESCHWADGFPLNLRIYEILLEAIFDGNDESSIIEEVDEVVELVKKTWGILGINQMLHNICFTWILFNRFVGSGQMDNDLLYAADCQLVEVAKDAKTTKDANYAKILNETLSEILGWAEKRLLAYHDTFDKGNINSMQSIVSLGVSAAKILVEDISNEYRRRRKNDDVAKSRTDTYIRSSLRTAFAQIMEKADSIRRASRNQPNPLPVLAILAKDIGELATKEKKMFSPILKRWHPLAAGVAVATLHVCYGNELKQFISGITELTPDAVQVLRAADKLEKDLVQIAVEDSVDSDDGGKAIIREMPPFEAEAAIANLVKGWTKLRLDRLKEWVDRNLQQEVWNPRANQEGYAPSAVEVLRIIDETLDAFFNLPIPMHPALLPDLILGLDRCLQYYSNKVKSGCGSRNTYIPALPALTRCTTETKFHGVFKKKEKTTTLQRRNSQVSTTNDNTLGVPQLCVRINTLQKIRSELETIEKRIITLLRNSESAHVSDFSNGLQKKFELTPPACLEGIQQLCESTAYKIVFHDLRNSLWDNLYVGGPTCSPIEPFLQELEQNLTVIADNVQHERVRTRLVAEVMKASFEGWLLVLLGGGPTRCFTIQDSRGIEDDFKAIKDLFFANGDGLSMDVINKFSIVVRDVIPLFGMETDAVVERFRRLTLEAYGSSAKSRLPLPATTGQWSSNDPNTLLRVLCYRNDDSASKFLKKTMDLLFCFDGRICFSFGEMLFMVGVVGRKTHLTRILFLRFTLSTMVTAYHRPPFPMTCSCFHRLLFLSSASVFSRQSFLPSFLSVNKPKSSGKRTIEIWNRKTTSIGFASPLVIEGHIETGPADGTDVCFGSPFPLAFFSIRLRFYRFHSIDQFCSASIAFRPVLALAIGYTISKFPLPTHQVVGRGVVPVEFKDCIVGSDADKAFGGLGMDDVVRTVVSRAEPHNQVR</sequence>
<dbReference type="InterPro" id="IPR014772">
    <property type="entry name" value="Munc13_dom-2"/>
</dbReference>
<feature type="compositionally biased region" description="Polar residues" evidence="1">
    <location>
        <begin position="85"/>
        <end position="97"/>
    </location>
</feature>
<proteinExistence type="predicted"/>
<reference evidence="4 5" key="1">
    <citation type="journal article" date="2017" name="Nat. Commun.">
        <title>Genome assembly with in vitro proximity ligation data and whole-genome triplication in lettuce.</title>
        <authorList>
            <person name="Reyes-Chin-Wo S."/>
            <person name="Wang Z."/>
            <person name="Yang X."/>
            <person name="Kozik A."/>
            <person name="Arikit S."/>
            <person name="Song C."/>
            <person name="Xia L."/>
            <person name="Froenicke L."/>
            <person name="Lavelle D.O."/>
            <person name="Truco M.J."/>
            <person name="Xia R."/>
            <person name="Zhu S."/>
            <person name="Xu C."/>
            <person name="Xu H."/>
            <person name="Xu X."/>
            <person name="Cox K."/>
            <person name="Korf I."/>
            <person name="Meyers B.C."/>
            <person name="Michelmore R.W."/>
        </authorList>
    </citation>
    <scope>NUCLEOTIDE SEQUENCE [LARGE SCALE GENOMIC DNA]</scope>
    <source>
        <strain evidence="5">cv. Salinas</strain>
        <tissue evidence="4">Seedlings</tissue>
    </source>
</reference>
<dbReference type="InterPro" id="IPR008528">
    <property type="entry name" value="unc-13_homologue"/>
</dbReference>
<dbReference type="InterPro" id="IPR014770">
    <property type="entry name" value="Munc13_1"/>
</dbReference>
<dbReference type="Gene3D" id="1.10.357.50">
    <property type="match status" value="1"/>
</dbReference>
<feature type="region of interest" description="Disordered" evidence="1">
    <location>
        <begin position="1"/>
        <end position="25"/>
    </location>
</feature>
<protein>
    <recommendedName>
        <fullName evidence="6">MHD1 domain-containing protein</fullName>
    </recommendedName>
</protein>
<dbReference type="InterPro" id="IPR057984">
    <property type="entry name" value="PATROL1_C"/>
</dbReference>
<dbReference type="PANTHER" id="PTHR31280">
    <property type="entry name" value="PROTEIN UNC-13 HOMOLOG"/>
    <property type="match status" value="1"/>
</dbReference>
<evidence type="ECO:0000256" key="1">
    <source>
        <dbReference type="SAM" id="MobiDB-lite"/>
    </source>
</evidence>
<evidence type="ECO:0000313" key="4">
    <source>
        <dbReference type="EMBL" id="KAJ0226922.1"/>
    </source>
</evidence>